<evidence type="ECO:0000313" key="4">
    <source>
        <dbReference type="Proteomes" id="UP001597469"/>
    </source>
</evidence>
<dbReference type="PANTHER" id="PTHR44520">
    <property type="entry name" value="RESPONSE REGULATOR RCP1-RELATED"/>
    <property type="match status" value="1"/>
</dbReference>
<proteinExistence type="predicted"/>
<dbReference type="SMART" id="SM00448">
    <property type="entry name" value="REC"/>
    <property type="match status" value="1"/>
</dbReference>
<feature type="domain" description="Response regulatory" evidence="2">
    <location>
        <begin position="7"/>
        <end position="129"/>
    </location>
</feature>
<dbReference type="InterPro" id="IPR001789">
    <property type="entry name" value="Sig_transdc_resp-reg_receiver"/>
</dbReference>
<name>A0ABW5M2M7_9BACT</name>
<accession>A0ABW5M2M7</accession>
<sequence>MVSPTYTIYIAEDDEDDRLIIKQVFTDMTEDCSLHFFNEGQSLLDHLITLSAEHLPTLILLDLNMPKIDGYAVLQAMRANEMLKEVPVLVLSGTGSYQSVKQSYRLGANTFMSKPSNLTQFVNLVSVMQQHWLRTVILPTNAEQKLA</sequence>
<dbReference type="RefSeq" id="WP_381521829.1">
    <property type="nucleotide sequence ID" value="NZ_JBHULN010000004.1"/>
</dbReference>
<reference evidence="4" key="1">
    <citation type="journal article" date="2019" name="Int. J. Syst. Evol. Microbiol.">
        <title>The Global Catalogue of Microorganisms (GCM) 10K type strain sequencing project: providing services to taxonomists for standard genome sequencing and annotation.</title>
        <authorList>
            <consortium name="The Broad Institute Genomics Platform"/>
            <consortium name="The Broad Institute Genome Sequencing Center for Infectious Disease"/>
            <person name="Wu L."/>
            <person name="Ma J."/>
        </authorList>
    </citation>
    <scope>NUCLEOTIDE SEQUENCE [LARGE SCALE GENOMIC DNA]</scope>
    <source>
        <strain evidence="4">KCTC 42805</strain>
    </source>
</reference>
<evidence type="ECO:0000313" key="3">
    <source>
        <dbReference type="EMBL" id="MFD2570826.1"/>
    </source>
</evidence>
<protein>
    <submittedName>
        <fullName evidence="3">Response regulator</fullName>
    </submittedName>
</protein>
<keyword evidence="1" id="KW-0597">Phosphoprotein</keyword>
<comment type="caution">
    <text evidence="3">The sequence shown here is derived from an EMBL/GenBank/DDBJ whole genome shotgun (WGS) entry which is preliminary data.</text>
</comment>
<dbReference type="EMBL" id="JBHULN010000004">
    <property type="protein sequence ID" value="MFD2570826.1"/>
    <property type="molecule type" value="Genomic_DNA"/>
</dbReference>
<dbReference type="Gene3D" id="3.40.50.2300">
    <property type="match status" value="1"/>
</dbReference>
<dbReference type="Proteomes" id="UP001597469">
    <property type="component" value="Unassembled WGS sequence"/>
</dbReference>
<dbReference type="Pfam" id="PF00072">
    <property type="entry name" value="Response_reg"/>
    <property type="match status" value="1"/>
</dbReference>
<dbReference type="SUPFAM" id="SSF52172">
    <property type="entry name" value="CheY-like"/>
    <property type="match status" value="1"/>
</dbReference>
<organism evidence="3 4">
    <name type="scientific">Spirosoma soli</name>
    <dbReference type="NCBI Taxonomy" id="1770529"/>
    <lineage>
        <taxon>Bacteria</taxon>
        <taxon>Pseudomonadati</taxon>
        <taxon>Bacteroidota</taxon>
        <taxon>Cytophagia</taxon>
        <taxon>Cytophagales</taxon>
        <taxon>Cytophagaceae</taxon>
        <taxon>Spirosoma</taxon>
    </lineage>
</organism>
<evidence type="ECO:0000259" key="2">
    <source>
        <dbReference type="PROSITE" id="PS50110"/>
    </source>
</evidence>
<dbReference type="PROSITE" id="PS50110">
    <property type="entry name" value="RESPONSE_REGULATORY"/>
    <property type="match status" value="1"/>
</dbReference>
<gene>
    <name evidence="3" type="ORF">ACFSUS_09300</name>
</gene>
<evidence type="ECO:0000256" key="1">
    <source>
        <dbReference type="PROSITE-ProRule" id="PRU00169"/>
    </source>
</evidence>
<feature type="modified residue" description="4-aspartylphosphate" evidence="1">
    <location>
        <position position="62"/>
    </location>
</feature>
<dbReference type="InterPro" id="IPR052893">
    <property type="entry name" value="TCS_response_regulator"/>
</dbReference>
<keyword evidence="4" id="KW-1185">Reference proteome</keyword>
<dbReference type="InterPro" id="IPR011006">
    <property type="entry name" value="CheY-like_superfamily"/>
</dbReference>